<dbReference type="RefSeq" id="WP_148455346.1">
    <property type="nucleotide sequence ID" value="NZ_VSDO01000004.1"/>
</dbReference>
<proteinExistence type="predicted"/>
<evidence type="ECO:0000259" key="1">
    <source>
        <dbReference type="Pfam" id="PF01882"/>
    </source>
</evidence>
<keyword evidence="3" id="KW-1185">Reference proteome</keyword>
<dbReference type="Proteomes" id="UP000325218">
    <property type="component" value="Unassembled WGS sequence"/>
</dbReference>
<comment type="caution">
    <text evidence="2">The sequence shown here is derived from an EMBL/GenBank/DDBJ whole genome shotgun (WGS) entry which is preliminary data.</text>
</comment>
<evidence type="ECO:0000313" key="2">
    <source>
        <dbReference type="EMBL" id="TYA11475.1"/>
    </source>
</evidence>
<dbReference type="PANTHER" id="PTHR34351">
    <property type="entry name" value="SLR1927 PROTEIN-RELATED"/>
    <property type="match status" value="1"/>
</dbReference>
<evidence type="ECO:0000313" key="3">
    <source>
        <dbReference type="Proteomes" id="UP000325218"/>
    </source>
</evidence>
<dbReference type="InterPro" id="IPR002881">
    <property type="entry name" value="DUF58"/>
</dbReference>
<organism evidence="2 3">
    <name type="scientific">Paenibacillus faecis</name>
    <dbReference type="NCBI Taxonomy" id="862114"/>
    <lineage>
        <taxon>Bacteria</taxon>
        <taxon>Bacillati</taxon>
        <taxon>Bacillota</taxon>
        <taxon>Bacilli</taxon>
        <taxon>Bacillales</taxon>
        <taxon>Paenibacillaceae</taxon>
        <taxon>Paenibacillus</taxon>
    </lineage>
</organism>
<gene>
    <name evidence="2" type="ORF">FRY98_20230</name>
</gene>
<dbReference type="OrthoDB" id="9789943at2"/>
<protein>
    <submittedName>
        <fullName evidence="2">DUF58 domain-containing protein</fullName>
    </submittedName>
</protein>
<reference evidence="2 3" key="1">
    <citation type="submission" date="2019-08" db="EMBL/GenBank/DDBJ databases">
        <title>Genome sequencing of Paenibacillus faecis DSM 23593(T).</title>
        <authorList>
            <person name="Kook J.-K."/>
            <person name="Park S.-N."/>
            <person name="Lim Y.K."/>
        </authorList>
    </citation>
    <scope>NUCLEOTIDE SEQUENCE [LARGE SCALE GENOMIC DNA]</scope>
    <source>
        <strain evidence="2 3">DSM 23593</strain>
    </source>
</reference>
<feature type="domain" description="DUF58" evidence="1">
    <location>
        <begin position="184"/>
        <end position="269"/>
    </location>
</feature>
<name>A0A5D0CQU5_9BACL</name>
<sequence>MLPWAVVCALGIALLLAVVYGRWALKGVSYTRFFSKEAVFEGQSLEMVEVISNEKPLPLPWLRLESSIAAGINFGRQANLDVYKGDLYQNHISLFFLRPYRQITRRHEVTCSRRGLYRLESATLTTGDPLGMVTKVKKFDLNLELLVYPRIRTVPELPLPNHSWLGELAVRRWIVEDPFLTAGTREYRPGDPLRSVNWKATARTGTVQVHRRDYTADHRLLLCLNVESSETMWRNILDADRIELGISFAASVAAYALKNGLETGLICNGRLADGPREPVRIEPSGEAGQLEWLLNHLARIVLDRTVTMSRLLEEAVETGVRDTDFLIISCHRGDKLETLAQQLRRNGNGVEWMDIPEEEKKTKD</sequence>
<dbReference type="Pfam" id="PF01882">
    <property type="entry name" value="DUF58"/>
    <property type="match status" value="1"/>
</dbReference>
<dbReference type="AlphaFoldDB" id="A0A5D0CQU5"/>
<dbReference type="EMBL" id="VSDO01000004">
    <property type="protein sequence ID" value="TYA11475.1"/>
    <property type="molecule type" value="Genomic_DNA"/>
</dbReference>
<accession>A0A5D0CQU5</accession>
<dbReference type="PANTHER" id="PTHR34351:SF2">
    <property type="entry name" value="DUF58 DOMAIN-CONTAINING PROTEIN"/>
    <property type="match status" value="1"/>
</dbReference>